<organism evidence="7 8">
    <name type="scientific">Cryomyces minteri</name>
    <dbReference type="NCBI Taxonomy" id="331657"/>
    <lineage>
        <taxon>Eukaryota</taxon>
        <taxon>Fungi</taxon>
        <taxon>Dikarya</taxon>
        <taxon>Ascomycota</taxon>
        <taxon>Pezizomycotina</taxon>
        <taxon>Dothideomycetes</taxon>
        <taxon>Dothideomycetes incertae sedis</taxon>
        <taxon>Cryomyces</taxon>
    </lineage>
</organism>
<dbReference type="Gene3D" id="3.20.20.100">
    <property type="entry name" value="NADP-dependent oxidoreductase domain"/>
    <property type="match status" value="1"/>
</dbReference>
<evidence type="ECO:0000259" key="6">
    <source>
        <dbReference type="Pfam" id="PF00248"/>
    </source>
</evidence>
<dbReference type="FunFam" id="3.20.20.100:FF:000002">
    <property type="entry name" value="2,5-diketo-D-gluconic acid reductase A"/>
    <property type="match status" value="1"/>
</dbReference>
<dbReference type="PANTHER" id="PTHR11732">
    <property type="entry name" value="ALDO/KETO REDUCTASE"/>
    <property type="match status" value="1"/>
</dbReference>
<keyword evidence="1" id="KW-0560">Oxidoreductase</keyword>
<dbReference type="PROSITE" id="PS00798">
    <property type="entry name" value="ALDOKETO_REDUCTASE_1"/>
    <property type="match status" value="1"/>
</dbReference>
<evidence type="ECO:0000256" key="5">
    <source>
        <dbReference type="SAM" id="SignalP"/>
    </source>
</evidence>
<feature type="domain" description="NADP-dependent oxidoreductase" evidence="6">
    <location>
        <begin position="38"/>
        <end position="305"/>
    </location>
</feature>
<dbReference type="AlphaFoldDB" id="A0A4U0WWU2"/>
<evidence type="ECO:0000256" key="2">
    <source>
        <dbReference type="PIRSR" id="PIRSR000097-1"/>
    </source>
</evidence>
<protein>
    <recommendedName>
        <fullName evidence="6">NADP-dependent oxidoreductase domain-containing protein</fullName>
    </recommendedName>
</protein>
<dbReference type="PROSITE" id="PS00063">
    <property type="entry name" value="ALDOKETO_REDUCTASE_3"/>
    <property type="match status" value="1"/>
</dbReference>
<dbReference type="CDD" id="cd19071">
    <property type="entry name" value="AKR_AKR1-5-like"/>
    <property type="match status" value="1"/>
</dbReference>
<dbReference type="Proteomes" id="UP000308768">
    <property type="component" value="Unassembled WGS sequence"/>
</dbReference>
<evidence type="ECO:0000313" key="7">
    <source>
        <dbReference type="EMBL" id="TKA68222.1"/>
    </source>
</evidence>
<keyword evidence="8" id="KW-1185">Reference proteome</keyword>
<dbReference type="Pfam" id="PF00248">
    <property type="entry name" value="Aldo_ket_red"/>
    <property type="match status" value="1"/>
</dbReference>
<dbReference type="InterPro" id="IPR018170">
    <property type="entry name" value="Aldo/ket_reductase_CS"/>
</dbReference>
<dbReference type="PRINTS" id="PR00069">
    <property type="entry name" value="ALDKETRDTASE"/>
</dbReference>
<feature type="chain" id="PRO_5020249365" description="NADP-dependent oxidoreductase domain-containing protein" evidence="5">
    <location>
        <begin position="22"/>
        <end position="331"/>
    </location>
</feature>
<feature type="active site" description="Proton donor" evidence="2">
    <location>
        <position position="73"/>
    </location>
</feature>
<dbReference type="EMBL" id="NAJN01000837">
    <property type="protein sequence ID" value="TKA68222.1"/>
    <property type="molecule type" value="Genomic_DNA"/>
</dbReference>
<feature type="binding site" evidence="3">
    <location>
        <position position="135"/>
    </location>
    <ligand>
        <name>substrate</name>
    </ligand>
</feature>
<comment type="caution">
    <text evidence="7">The sequence shown here is derived from an EMBL/GenBank/DDBJ whole genome shotgun (WGS) entry which is preliminary data.</text>
</comment>
<dbReference type="STRING" id="331657.A0A4U0WWU2"/>
<reference evidence="7 8" key="1">
    <citation type="submission" date="2017-03" db="EMBL/GenBank/DDBJ databases">
        <title>Genomes of endolithic fungi from Antarctica.</title>
        <authorList>
            <person name="Coleine C."/>
            <person name="Masonjones S."/>
            <person name="Stajich J.E."/>
        </authorList>
    </citation>
    <scope>NUCLEOTIDE SEQUENCE [LARGE SCALE GENOMIC DNA]</scope>
    <source>
        <strain evidence="7 8">CCFEE 5187</strain>
    </source>
</reference>
<proteinExistence type="predicted"/>
<dbReference type="PIRSF" id="PIRSF000097">
    <property type="entry name" value="AKR"/>
    <property type="match status" value="1"/>
</dbReference>
<dbReference type="OrthoDB" id="416253at2759"/>
<evidence type="ECO:0000313" key="8">
    <source>
        <dbReference type="Proteomes" id="UP000308768"/>
    </source>
</evidence>
<keyword evidence="5" id="KW-0732">Signal</keyword>
<name>A0A4U0WWU2_9PEZI</name>
<evidence type="ECO:0000256" key="1">
    <source>
        <dbReference type="ARBA" id="ARBA00023002"/>
    </source>
</evidence>
<dbReference type="GO" id="GO:0016616">
    <property type="term" value="F:oxidoreductase activity, acting on the CH-OH group of donors, NAD or NADP as acceptor"/>
    <property type="evidence" value="ECO:0007669"/>
    <property type="project" value="UniProtKB-ARBA"/>
</dbReference>
<feature type="signal peptide" evidence="5">
    <location>
        <begin position="1"/>
        <end position="21"/>
    </location>
</feature>
<gene>
    <name evidence="7" type="ORF">B0A49_09253</name>
</gene>
<sequence length="331" mass="36847">MLSLFSATLLLLASLSHTTLADQLPLSPSTLIGSIPHLGFGTWNLKVSHSNTSDAVSAAIQAGYRHIDCAAAYGNQKDVGQGIKEGMKKVRLKREDLWITSKLWNDHHLPAKVEEGLNETLKELGLDYLDLYLMHWPVGNAPDGTLHYDYVQTWRAMEYLPSTGKVLNLGISNFSPTQLRELMHSASIKPAVHQMEMHPYLQQVDWLMHHRRHGIHVTAYSPLGNSNPTYLPDSTDLPPPLLQNKEILAIVEKANCTAAQVALAWGRSRGTSVIPKSSHVSRIEENYGAKTCILWSDDTRRIEALGEKYLHRFNNPSSGWGVDLFEGLDGV</sequence>
<accession>A0A4U0WWU2</accession>
<feature type="site" description="Lowers pKa of active site Tyr" evidence="4">
    <location>
        <position position="102"/>
    </location>
</feature>
<dbReference type="InterPro" id="IPR036812">
    <property type="entry name" value="NAD(P)_OxRdtase_dom_sf"/>
</dbReference>
<dbReference type="SUPFAM" id="SSF51430">
    <property type="entry name" value="NAD(P)-linked oxidoreductase"/>
    <property type="match status" value="1"/>
</dbReference>
<evidence type="ECO:0000256" key="3">
    <source>
        <dbReference type="PIRSR" id="PIRSR000097-2"/>
    </source>
</evidence>
<evidence type="ECO:0000256" key="4">
    <source>
        <dbReference type="PIRSR" id="PIRSR000097-3"/>
    </source>
</evidence>
<dbReference type="InterPro" id="IPR020471">
    <property type="entry name" value="AKR"/>
</dbReference>
<dbReference type="InterPro" id="IPR023210">
    <property type="entry name" value="NADP_OxRdtase_dom"/>
</dbReference>